<dbReference type="RefSeq" id="XP_030647991.1">
    <property type="nucleotide sequence ID" value="XM_030792131.1"/>
</dbReference>
<accession>A0A6J2WUS3</accession>
<dbReference type="AlphaFoldDB" id="A0A6J2WUS3"/>
<dbReference type="Pfam" id="PF00386">
    <property type="entry name" value="C1q"/>
    <property type="match status" value="1"/>
</dbReference>
<keyword evidence="6" id="KW-1185">Reference proteome</keyword>
<dbReference type="GO" id="GO:0005576">
    <property type="term" value="C:extracellular region"/>
    <property type="evidence" value="ECO:0007669"/>
    <property type="project" value="UniProtKB-SubCell"/>
</dbReference>
<organism evidence="6 7">
    <name type="scientific">Chanos chanos</name>
    <name type="common">Milkfish</name>
    <name type="synonym">Mugil chanos</name>
    <dbReference type="NCBI Taxonomy" id="29144"/>
    <lineage>
        <taxon>Eukaryota</taxon>
        <taxon>Metazoa</taxon>
        <taxon>Chordata</taxon>
        <taxon>Craniata</taxon>
        <taxon>Vertebrata</taxon>
        <taxon>Euteleostomi</taxon>
        <taxon>Actinopterygii</taxon>
        <taxon>Neopterygii</taxon>
        <taxon>Teleostei</taxon>
        <taxon>Ostariophysi</taxon>
        <taxon>Gonorynchiformes</taxon>
        <taxon>Chanidae</taxon>
        <taxon>Chanos</taxon>
    </lineage>
</organism>
<gene>
    <name evidence="7" type="primary">cbln17</name>
</gene>
<dbReference type="InterPro" id="IPR001073">
    <property type="entry name" value="C1q_dom"/>
</dbReference>
<keyword evidence="3 4" id="KW-0732">Signal</keyword>
<dbReference type="Proteomes" id="UP000504632">
    <property type="component" value="Chromosome 15"/>
</dbReference>
<dbReference type="PANTHER" id="PTHR22923:SF102">
    <property type="entry name" value="CEREBELLIN 13-RELATED"/>
    <property type="match status" value="1"/>
</dbReference>
<dbReference type="PROSITE" id="PS50871">
    <property type="entry name" value="C1Q"/>
    <property type="match status" value="1"/>
</dbReference>
<dbReference type="InParanoid" id="A0A6J2WUS3"/>
<reference evidence="7" key="1">
    <citation type="submission" date="2025-08" db="UniProtKB">
        <authorList>
            <consortium name="RefSeq"/>
        </authorList>
    </citation>
    <scope>IDENTIFICATION</scope>
</reference>
<dbReference type="CTD" id="100535383"/>
<dbReference type="OrthoDB" id="6154955at2759"/>
<dbReference type="InterPro" id="IPR050822">
    <property type="entry name" value="Cerebellin_Synaptic_Org"/>
</dbReference>
<name>A0A6J2WUS3_CHACN</name>
<evidence type="ECO:0000256" key="1">
    <source>
        <dbReference type="ARBA" id="ARBA00004613"/>
    </source>
</evidence>
<feature type="domain" description="C1q" evidence="5">
    <location>
        <begin position="123"/>
        <end position="259"/>
    </location>
</feature>
<evidence type="ECO:0000256" key="4">
    <source>
        <dbReference type="SAM" id="SignalP"/>
    </source>
</evidence>
<dbReference type="PANTHER" id="PTHR22923">
    <property type="entry name" value="CEREBELLIN-RELATED"/>
    <property type="match status" value="1"/>
</dbReference>
<proteinExistence type="predicted"/>
<dbReference type="PRINTS" id="PR00007">
    <property type="entry name" value="COMPLEMNTC1Q"/>
</dbReference>
<dbReference type="SMART" id="SM00110">
    <property type="entry name" value="C1Q"/>
    <property type="match status" value="1"/>
</dbReference>
<comment type="subcellular location">
    <subcellularLocation>
        <location evidence="1">Secreted</location>
    </subcellularLocation>
</comment>
<dbReference type="PROSITE" id="PS51257">
    <property type="entry name" value="PROKAR_LIPOPROTEIN"/>
    <property type="match status" value="1"/>
</dbReference>
<dbReference type="Gene3D" id="2.60.120.40">
    <property type="match status" value="1"/>
</dbReference>
<dbReference type="InterPro" id="IPR008983">
    <property type="entry name" value="Tumour_necrosis_fac-like_dom"/>
</dbReference>
<protein>
    <submittedName>
        <fullName evidence="7">Cerebellin 17 isoform X1</fullName>
    </submittedName>
</protein>
<evidence type="ECO:0000256" key="2">
    <source>
        <dbReference type="ARBA" id="ARBA00022525"/>
    </source>
</evidence>
<feature type="chain" id="PRO_5027052454" evidence="4">
    <location>
        <begin position="25"/>
        <end position="259"/>
    </location>
</feature>
<sequence length="259" mass="29039">MRALTVVALALLISCLQTNSRVEGDPAEEKDNKQENVDPDVRAELKALKEMVEQQRVELEKYKTKTGERGTESEPVEARLKPEDLTESELQELKSKGPGLAAKLSVEEKLTGDLPVRYPQTVTDRPNVAFTVALTNSGRVGPFNADTTLVFSKVITNFGDAYNPITGVFTAPVKGVYYFYANIFGYFSERWMGVAFYKNRNSVFTLYDTSNGNHEYASNVAILQLEKGDVVYMRLVKNHEIYDDPLNHTTFSGFLLFAI</sequence>
<evidence type="ECO:0000259" key="5">
    <source>
        <dbReference type="PROSITE" id="PS50871"/>
    </source>
</evidence>
<dbReference type="SUPFAM" id="SSF49842">
    <property type="entry name" value="TNF-like"/>
    <property type="match status" value="1"/>
</dbReference>
<evidence type="ECO:0000313" key="7">
    <source>
        <dbReference type="RefSeq" id="XP_030647991.1"/>
    </source>
</evidence>
<keyword evidence="2" id="KW-0964">Secreted</keyword>
<evidence type="ECO:0000313" key="6">
    <source>
        <dbReference type="Proteomes" id="UP000504632"/>
    </source>
</evidence>
<evidence type="ECO:0000256" key="3">
    <source>
        <dbReference type="ARBA" id="ARBA00022729"/>
    </source>
</evidence>
<feature type="signal peptide" evidence="4">
    <location>
        <begin position="1"/>
        <end position="24"/>
    </location>
</feature>
<dbReference type="GeneID" id="115828180"/>